<keyword evidence="4" id="KW-1185">Reference proteome</keyword>
<feature type="compositionally biased region" description="Basic and acidic residues" evidence="1">
    <location>
        <begin position="62"/>
        <end position="73"/>
    </location>
</feature>
<dbReference type="EMBL" id="OZ037948">
    <property type="protein sequence ID" value="CAL1710342.1"/>
    <property type="molecule type" value="Genomic_DNA"/>
</dbReference>
<proteinExistence type="predicted"/>
<name>A0ABP1DR80_9APHY</name>
<sequence>MMYRCYVLTCFVLYIHTLGYLTYLGFALRPPPILRLPPLRQVAAHLTVLSSASLLSLMSTERESPPSHIDKGKGRAVSPFPSERTPLLASRSNTPVELEDSSTPRRSIWPRLLSVFIFCFLISLFLLVLVALIAYSYGSRASGISSDVLIQRALVLRGPDRIDVLNFTRESGLWAQVDGRVGINAGAAIEVNAEEDDGILASAWKSLGRWGIRRLDAVTVNLSTIEVSSEHDYLANISIPPLDLPLVANPPSDLSWLRRVSVPIHIQPTNDSSALLRFARESWKDGMVNAKAVVDQATISGGHLGEQSWRKRVHVVRTDITSTVRMQVPSLPGLPPPGQDIPFASFVTLRSFLIQSTYDQLTIDATASVFNPLPDNIQAQLPSLPFTIYLPNYDTNPVPVANISTPPFPLTHPNITLSISGYVLPLDRTTSPALSSFLTSYLSAQDIPILVSSALVPSLTLPAIFPAPNPPPQVLRNVTIKDMKIKPAGNGGMVASGTVWARVVLPKGINVGLDVNRVFPDVLVFDGPVSGSEPGDDETNIVLTPPERPLPDPLPERAFAHIRPDDWLPSTCTPVEGEEGDGSAVEVSAKLIDVPLEVLPGRDKEFRNFVGKVIFGTNGALAGVQGVAAVAVHVRGLPFENGKGGEMELEGLPFQGSVRIGKRSLFSLDDVL</sequence>
<feature type="region of interest" description="Disordered" evidence="1">
    <location>
        <begin position="62"/>
        <end position="100"/>
    </location>
</feature>
<reference evidence="4" key="1">
    <citation type="submission" date="2024-04" db="EMBL/GenBank/DDBJ databases">
        <authorList>
            <person name="Shaw F."/>
            <person name="Minotto A."/>
        </authorList>
    </citation>
    <scope>NUCLEOTIDE SEQUENCE [LARGE SCALE GENOMIC DNA]</scope>
</reference>
<gene>
    <name evidence="3" type="ORF">GFSPODELE1_LOCUS7776</name>
</gene>
<feature type="transmembrane region" description="Helical" evidence="2">
    <location>
        <begin position="112"/>
        <end position="137"/>
    </location>
</feature>
<keyword evidence="2" id="KW-1133">Transmembrane helix</keyword>
<protein>
    <submittedName>
        <fullName evidence="3">Uncharacterized protein</fullName>
    </submittedName>
</protein>
<accession>A0ABP1DR80</accession>
<feature type="region of interest" description="Disordered" evidence="1">
    <location>
        <begin position="529"/>
        <end position="550"/>
    </location>
</feature>
<keyword evidence="2" id="KW-0472">Membrane</keyword>
<evidence type="ECO:0000313" key="3">
    <source>
        <dbReference type="EMBL" id="CAL1710342.1"/>
    </source>
</evidence>
<evidence type="ECO:0000256" key="1">
    <source>
        <dbReference type="SAM" id="MobiDB-lite"/>
    </source>
</evidence>
<feature type="transmembrane region" description="Helical" evidence="2">
    <location>
        <begin position="6"/>
        <end position="26"/>
    </location>
</feature>
<dbReference type="Proteomes" id="UP001497453">
    <property type="component" value="Chromosome 5"/>
</dbReference>
<organism evidence="3 4">
    <name type="scientific">Somion occarium</name>
    <dbReference type="NCBI Taxonomy" id="3059160"/>
    <lineage>
        <taxon>Eukaryota</taxon>
        <taxon>Fungi</taxon>
        <taxon>Dikarya</taxon>
        <taxon>Basidiomycota</taxon>
        <taxon>Agaricomycotina</taxon>
        <taxon>Agaricomycetes</taxon>
        <taxon>Polyporales</taxon>
        <taxon>Cerrenaceae</taxon>
        <taxon>Somion</taxon>
    </lineage>
</organism>
<keyword evidence="2" id="KW-0812">Transmembrane</keyword>
<evidence type="ECO:0000313" key="4">
    <source>
        <dbReference type="Proteomes" id="UP001497453"/>
    </source>
</evidence>
<evidence type="ECO:0000256" key="2">
    <source>
        <dbReference type="SAM" id="Phobius"/>
    </source>
</evidence>